<dbReference type="Proteomes" id="UP000821845">
    <property type="component" value="Chromosome 4"/>
</dbReference>
<gene>
    <name evidence="1" type="ORF">HPB50_010634</name>
</gene>
<proteinExistence type="predicted"/>
<comment type="caution">
    <text evidence="1">The sequence shown here is derived from an EMBL/GenBank/DDBJ whole genome shotgun (WGS) entry which is preliminary data.</text>
</comment>
<keyword evidence="2" id="KW-1185">Reference proteome</keyword>
<evidence type="ECO:0000313" key="2">
    <source>
        <dbReference type="Proteomes" id="UP000821845"/>
    </source>
</evidence>
<dbReference type="EMBL" id="CM023484">
    <property type="protein sequence ID" value="KAH6932904.1"/>
    <property type="molecule type" value="Genomic_DNA"/>
</dbReference>
<reference evidence="1" key="1">
    <citation type="submission" date="2020-05" db="EMBL/GenBank/DDBJ databases">
        <title>Large-scale comparative analyses of tick genomes elucidate their genetic diversity and vector capacities.</title>
        <authorList>
            <person name="Jia N."/>
            <person name="Wang J."/>
            <person name="Shi W."/>
            <person name="Du L."/>
            <person name="Sun Y."/>
            <person name="Zhan W."/>
            <person name="Jiang J."/>
            <person name="Wang Q."/>
            <person name="Zhang B."/>
            <person name="Ji P."/>
            <person name="Sakyi L.B."/>
            <person name="Cui X."/>
            <person name="Yuan T."/>
            <person name="Jiang B."/>
            <person name="Yang W."/>
            <person name="Lam T.T.-Y."/>
            <person name="Chang Q."/>
            <person name="Ding S."/>
            <person name="Wang X."/>
            <person name="Zhu J."/>
            <person name="Ruan X."/>
            <person name="Zhao L."/>
            <person name="Wei J."/>
            <person name="Que T."/>
            <person name="Du C."/>
            <person name="Cheng J."/>
            <person name="Dai P."/>
            <person name="Han X."/>
            <person name="Huang E."/>
            <person name="Gao Y."/>
            <person name="Liu J."/>
            <person name="Shao H."/>
            <person name="Ye R."/>
            <person name="Li L."/>
            <person name="Wei W."/>
            <person name="Wang X."/>
            <person name="Wang C."/>
            <person name="Yang T."/>
            <person name="Huo Q."/>
            <person name="Li W."/>
            <person name="Guo W."/>
            <person name="Chen H."/>
            <person name="Zhou L."/>
            <person name="Ni X."/>
            <person name="Tian J."/>
            <person name="Zhou Y."/>
            <person name="Sheng Y."/>
            <person name="Liu T."/>
            <person name="Pan Y."/>
            <person name="Xia L."/>
            <person name="Li J."/>
            <person name="Zhao F."/>
            <person name="Cao W."/>
        </authorList>
    </citation>
    <scope>NUCLEOTIDE SEQUENCE</scope>
    <source>
        <strain evidence="1">Hyas-2018</strain>
    </source>
</reference>
<evidence type="ECO:0000313" key="1">
    <source>
        <dbReference type="EMBL" id="KAH6932904.1"/>
    </source>
</evidence>
<protein>
    <submittedName>
        <fullName evidence="1">Uncharacterized protein</fullName>
    </submittedName>
</protein>
<sequence length="161" mass="17446">MAGLLPACARVPDCDRGQDSFVHGHYGCIFLAVSPIIIGAAAKHTNFTLAGYLGSYELNDDDSPRLLPFTILYLTLDVTAIFDLVSIAVTILSSANSTVITRNIDQAILRPMAMEMEVMIALCTMICACCLSTWHYWRLPCSTCGCCTRTSSQFCSSCSPS</sequence>
<accession>A0ACB7SJR1</accession>
<organism evidence="1 2">
    <name type="scientific">Hyalomma asiaticum</name>
    <name type="common">Tick</name>
    <dbReference type="NCBI Taxonomy" id="266040"/>
    <lineage>
        <taxon>Eukaryota</taxon>
        <taxon>Metazoa</taxon>
        <taxon>Ecdysozoa</taxon>
        <taxon>Arthropoda</taxon>
        <taxon>Chelicerata</taxon>
        <taxon>Arachnida</taxon>
        <taxon>Acari</taxon>
        <taxon>Parasitiformes</taxon>
        <taxon>Ixodida</taxon>
        <taxon>Ixodoidea</taxon>
        <taxon>Ixodidae</taxon>
        <taxon>Hyalomminae</taxon>
        <taxon>Hyalomma</taxon>
    </lineage>
</organism>
<name>A0ACB7SJR1_HYAAI</name>